<dbReference type="RefSeq" id="WP_207562049.1">
    <property type="nucleotide sequence ID" value="NZ_CP046072.1"/>
</dbReference>
<dbReference type="KEGG" id="saqt:GJV85_01090"/>
<accession>A0A975AYA3</accession>
<name>A0A975AYA3_9BACT</name>
<dbReference type="EMBL" id="CP046072">
    <property type="protein sequence ID" value="QSZ40769.1"/>
    <property type="molecule type" value="Genomic_DNA"/>
</dbReference>
<organism evidence="1 2">
    <name type="scientific">Sulfurimonas aquatica</name>
    <dbReference type="NCBI Taxonomy" id="2672570"/>
    <lineage>
        <taxon>Bacteria</taxon>
        <taxon>Pseudomonadati</taxon>
        <taxon>Campylobacterota</taxon>
        <taxon>Epsilonproteobacteria</taxon>
        <taxon>Campylobacterales</taxon>
        <taxon>Sulfurimonadaceae</taxon>
        <taxon>Sulfurimonas</taxon>
    </lineage>
</organism>
<evidence type="ECO:0000313" key="2">
    <source>
        <dbReference type="Proteomes" id="UP000671852"/>
    </source>
</evidence>
<dbReference type="AlphaFoldDB" id="A0A975AYA3"/>
<evidence type="ECO:0000313" key="1">
    <source>
        <dbReference type="EMBL" id="QSZ40769.1"/>
    </source>
</evidence>
<proteinExistence type="predicted"/>
<protein>
    <submittedName>
        <fullName evidence="1">Uncharacterized protein</fullName>
    </submittedName>
</protein>
<dbReference type="Proteomes" id="UP000671852">
    <property type="component" value="Chromosome"/>
</dbReference>
<reference evidence="1" key="2">
    <citation type="submission" date="2021-04" db="EMBL/GenBank/DDBJ databases">
        <title>Isolation and characterization of a novel species of the genus Sulfurimonas.</title>
        <authorList>
            <person name="Fukui M."/>
        </authorList>
    </citation>
    <scope>NUCLEOTIDE SEQUENCE</scope>
    <source>
        <strain evidence="1">H1576</strain>
    </source>
</reference>
<gene>
    <name evidence="1" type="ORF">GJV85_01090</name>
</gene>
<reference evidence="1" key="1">
    <citation type="submission" date="2019-11" db="EMBL/GenBank/DDBJ databases">
        <authorList>
            <person name="Kojima H."/>
        </authorList>
    </citation>
    <scope>NUCLEOTIDE SEQUENCE</scope>
    <source>
        <strain evidence="1">H1576</strain>
    </source>
</reference>
<sequence length="153" mass="18202">MLMANMQDDISDVELKQRWRLFWIHSVFEFSNLKLQKMSWIEASETTWPNDEPWFSSFEECLSSYFDILALDDTYAKALKSANVSQEEVDNASKFHQLAYLYIEPSEDPRDILEDPEWIEVTLEAKKFWNYLKATVASQREIELIKKLEQEYA</sequence>
<keyword evidence="2" id="KW-1185">Reference proteome</keyword>